<dbReference type="AlphaFoldDB" id="A0A5C6XD08"/>
<organism evidence="1 2">
    <name type="scientific">Lujinxingia vulgaris</name>
    <dbReference type="NCBI Taxonomy" id="2600176"/>
    <lineage>
        <taxon>Bacteria</taxon>
        <taxon>Deltaproteobacteria</taxon>
        <taxon>Bradymonadales</taxon>
        <taxon>Lujinxingiaceae</taxon>
        <taxon>Lujinxingia</taxon>
    </lineage>
</organism>
<evidence type="ECO:0000313" key="1">
    <source>
        <dbReference type="EMBL" id="TXD34972.1"/>
    </source>
</evidence>
<comment type="caution">
    <text evidence="1">The sequence shown here is derived from an EMBL/GenBank/DDBJ whole genome shotgun (WGS) entry which is preliminary data.</text>
</comment>
<keyword evidence="2" id="KW-1185">Reference proteome</keyword>
<evidence type="ECO:0008006" key="3">
    <source>
        <dbReference type="Google" id="ProtNLM"/>
    </source>
</evidence>
<dbReference type="InterPro" id="IPR041289">
    <property type="entry name" value="Bact_RF_family3"/>
</dbReference>
<evidence type="ECO:0000313" key="2">
    <source>
        <dbReference type="Proteomes" id="UP000321412"/>
    </source>
</evidence>
<reference evidence="1 2" key="1">
    <citation type="submission" date="2019-08" db="EMBL/GenBank/DDBJ databases">
        <title>Bradymonadales sp. TMQ4.</title>
        <authorList>
            <person name="Liang Q."/>
        </authorList>
    </citation>
    <scope>NUCLEOTIDE SEQUENCE [LARGE SCALE GENOMIC DNA]</scope>
    <source>
        <strain evidence="1 2">TMQ4</strain>
    </source>
</reference>
<dbReference type="RefSeq" id="WP_146982776.1">
    <property type="nucleotide sequence ID" value="NZ_VOSM01000011.1"/>
</dbReference>
<dbReference type="Proteomes" id="UP000321412">
    <property type="component" value="Unassembled WGS sequence"/>
</dbReference>
<dbReference type="EMBL" id="VOSM01000011">
    <property type="protein sequence ID" value="TXD34972.1"/>
    <property type="molecule type" value="Genomic_DNA"/>
</dbReference>
<sequence>MDRFGTTEFRELVGVNATPAISIYMPVERREMTGKVNRLKLRGHLEEAERRIKAAEVLDAEGSEAMLKPLYAMVEDRDFWNQSGEGVALFVSPEFQRVYWLPRTFEDEVVVGDNFHTRPLLGMLATPANYWVLAIGEEQVNFWEGSVSGASPVEVENLPRDLHDALKLEEEKDQDGLMLRSATGPRNGRPGGFMSPMVHGHGGGRDQHKAYLKQYFTRVSEAIADYLGEAQGPLILAAVDFCHPIFHDAARSAGLSQLVESGIEGNVHFWSDAEIHQRAWPIVEAQAQSRVERALELWERSYGKGSAEIDLSQVARRVVEGRVHMLLLDESAQMRGDFDRELGQVHELDDGAEESEQALAKDVYDELAEVVIEMGGEVVVLPHEKMPSQTGLGAILRGGDSPMNTSRA</sequence>
<gene>
    <name evidence="1" type="ORF">FRC98_17790</name>
</gene>
<name>A0A5C6XD08_9DELT</name>
<protein>
    <recommendedName>
        <fullName evidence="3">Chemotaxis protein</fullName>
    </recommendedName>
</protein>
<dbReference type="Pfam" id="PF18845">
    <property type="entry name" value="baeRF_family3"/>
    <property type="match status" value="1"/>
</dbReference>
<accession>A0A5C6XD08</accession>
<dbReference type="OrthoDB" id="4393931at2"/>
<proteinExistence type="predicted"/>